<reference evidence="2 3" key="1">
    <citation type="journal article" date="2019" name="PLoS ONE">
        <title>Comparative genome analysis indicates high evolutionary potential of pathogenicity genes in Colletotrichum tanaceti.</title>
        <authorList>
            <person name="Lelwala R.V."/>
            <person name="Korhonen P.K."/>
            <person name="Young N.D."/>
            <person name="Scott J.B."/>
            <person name="Ades P.A."/>
            <person name="Gasser R.B."/>
            <person name="Taylor P.W.J."/>
        </authorList>
    </citation>
    <scope>NUCLEOTIDE SEQUENCE [LARGE SCALE GENOMIC DNA]</scope>
    <source>
        <strain evidence="2">BRIP57314</strain>
    </source>
</reference>
<dbReference type="STRING" id="1306861.A0A4U6X648"/>
<comment type="caution">
    <text evidence="2">The sequence shown here is derived from an EMBL/GenBank/DDBJ whole genome shotgun (WGS) entry which is preliminary data.</text>
</comment>
<dbReference type="EMBL" id="PJEX01000385">
    <property type="protein sequence ID" value="TKW50544.1"/>
    <property type="molecule type" value="Genomic_DNA"/>
</dbReference>
<sequence>MQTKIFAVAVAALSMTSVHGAITPKITIGNGVIVTPEIIIDPNQLGVPQTIFATLDLLRSDINKTVNLVNQLTSTTTDTVFDRIAQANAVIAQTTANVGAIVTKITQLVNILKSAPSTTPTLPGPPGATPTAPGTPSVPALPDIGGISEDLVREAQALARAITAQLQILQQQASGFAGLVLLPTYLAAQVALTTALATVGTISNLALGTSIAVLQTTAAVAATIDALLARVRNAQVKLNPVLVIGLNPEIIF</sequence>
<keyword evidence="1" id="KW-0732">Signal</keyword>
<keyword evidence="3" id="KW-1185">Reference proteome</keyword>
<evidence type="ECO:0000256" key="1">
    <source>
        <dbReference type="SAM" id="SignalP"/>
    </source>
</evidence>
<feature type="chain" id="PRO_5020834888" evidence="1">
    <location>
        <begin position="21"/>
        <end position="252"/>
    </location>
</feature>
<dbReference type="OrthoDB" id="4851554at2759"/>
<dbReference type="Proteomes" id="UP000310108">
    <property type="component" value="Unassembled WGS sequence"/>
</dbReference>
<dbReference type="AlphaFoldDB" id="A0A4U6X648"/>
<accession>A0A4U6X648</accession>
<organism evidence="2 3">
    <name type="scientific">Colletotrichum tanaceti</name>
    <dbReference type="NCBI Taxonomy" id="1306861"/>
    <lineage>
        <taxon>Eukaryota</taxon>
        <taxon>Fungi</taxon>
        <taxon>Dikarya</taxon>
        <taxon>Ascomycota</taxon>
        <taxon>Pezizomycotina</taxon>
        <taxon>Sordariomycetes</taxon>
        <taxon>Hypocreomycetidae</taxon>
        <taxon>Glomerellales</taxon>
        <taxon>Glomerellaceae</taxon>
        <taxon>Colletotrichum</taxon>
        <taxon>Colletotrichum destructivum species complex</taxon>
    </lineage>
</organism>
<protein>
    <submittedName>
        <fullName evidence="2">Uncharacterized protein</fullName>
    </submittedName>
</protein>
<gene>
    <name evidence="2" type="ORF">CTA1_4455</name>
</gene>
<evidence type="ECO:0000313" key="3">
    <source>
        <dbReference type="Proteomes" id="UP000310108"/>
    </source>
</evidence>
<evidence type="ECO:0000313" key="2">
    <source>
        <dbReference type="EMBL" id="TKW50544.1"/>
    </source>
</evidence>
<feature type="signal peptide" evidence="1">
    <location>
        <begin position="1"/>
        <end position="20"/>
    </location>
</feature>
<name>A0A4U6X648_9PEZI</name>
<proteinExistence type="predicted"/>